<accession>A0A7W7D4C9</accession>
<organism evidence="1 2">
    <name type="scientific">Sphaerisporangium siamense</name>
    <dbReference type="NCBI Taxonomy" id="795645"/>
    <lineage>
        <taxon>Bacteria</taxon>
        <taxon>Bacillati</taxon>
        <taxon>Actinomycetota</taxon>
        <taxon>Actinomycetes</taxon>
        <taxon>Streptosporangiales</taxon>
        <taxon>Streptosporangiaceae</taxon>
        <taxon>Sphaerisporangium</taxon>
    </lineage>
</organism>
<gene>
    <name evidence="1" type="ORF">BJ982_001639</name>
</gene>
<dbReference type="EMBL" id="JACHND010000001">
    <property type="protein sequence ID" value="MBB4700095.1"/>
    <property type="molecule type" value="Genomic_DNA"/>
</dbReference>
<dbReference type="RefSeq" id="WP_184878001.1">
    <property type="nucleotide sequence ID" value="NZ_BOOV01000009.1"/>
</dbReference>
<evidence type="ECO:0000313" key="2">
    <source>
        <dbReference type="Proteomes" id="UP000542210"/>
    </source>
</evidence>
<proteinExistence type="predicted"/>
<sequence>MSIVMDIVTVDGGRLVSRATLADDGTVTYEGGESAASAVRRWRIQHPGKGEADAVRALAREGWSNGYLMVATNTTP</sequence>
<dbReference type="Proteomes" id="UP000542210">
    <property type="component" value="Unassembled WGS sequence"/>
</dbReference>
<keyword evidence="2" id="KW-1185">Reference proteome</keyword>
<evidence type="ECO:0000313" key="1">
    <source>
        <dbReference type="EMBL" id="MBB4700095.1"/>
    </source>
</evidence>
<protein>
    <submittedName>
        <fullName evidence="1">Uncharacterized protein</fullName>
    </submittedName>
</protein>
<name>A0A7W7D4C9_9ACTN</name>
<dbReference type="AlphaFoldDB" id="A0A7W7D4C9"/>
<comment type="caution">
    <text evidence="1">The sequence shown here is derived from an EMBL/GenBank/DDBJ whole genome shotgun (WGS) entry which is preliminary data.</text>
</comment>
<reference evidence="1 2" key="1">
    <citation type="submission" date="2020-08" db="EMBL/GenBank/DDBJ databases">
        <title>Sequencing the genomes of 1000 actinobacteria strains.</title>
        <authorList>
            <person name="Klenk H.-P."/>
        </authorList>
    </citation>
    <scope>NUCLEOTIDE SEQUENCE [LARGE SCALE GENOMIC DNA]</scope>
    <source>
        <strain evidence="1 2">DSM 45784</strain>
    </source>
</reference>